<reference evidence="4" key="1">
    <citation type="journal article" date="2019" name="Int. J. Syst. Evol. Microbiol.">
        <title>The Global Catalogue of Microorganisms (GCM) 10K type strain sequencing project: providing services to taxonomists for standard genome sequencing and annotation.</title>
        <authorList>
            <consortium name="The Broad Institute Genomics Platform"/>
            <consortium name="The Broad Institute Genome Sequencing Center for Infectious Disease"/>
            <person name="Wu L."/>
            <person name="Ma J."/>
        </authorList>
    </citation>
    <scope>NUCLEOTIDE SEQUENCE [LARGE SCALE GENOMIC DNA]</scope>
    <source>
        <strain evidence="4">JCM 10425</strain>
    </source>
</reference>
<keyword evidence="1" id="KW-0472">Membrane</keyword>
<dbReference type="Proteomes" id="UP001500967">
    <property type="component" value="Unassembled WGS sequence"/>
</dbReference>
<evidence type="ECO:0000256" key="1">
    <source>
        <dbReference type="SAM" id="Phobius"/>
    </source>
</evidence>
<keyword evidence="4" id="KW-1185">Reference proteome</keyword>
<keyword evidence="1" id="KW-0812">Transmembrane</keyword>
<keyword evidence="1" id="KW-1133">Transmembrane helix</keyword>
<gene>
    <name evidence="3" type="ORF">GCM10009539_02440</name>
</gene>
<evidence type="ECO:0000313" key="3">
    <source>
        <dbReference type="EMBL" id="GAA0220728.1"/>
    </source>
</evidence>
<evidence type="ECO:0000259" key="2">
    <source>
        <dbReference type="Pfam" id="PF03779"/>
    </source>
</evidence>
<organism evidence="3 4">
    <name type="scientific">Cryptosporangium japonicum</name>
    <dbReference type="NCBI Taxonomy" id="80872"/>
    <lineage>
        <taxon>Bacteria</taxon>
        <taxon>Bacillati</taxon>
        <taxon>Actinomycetota</taxon>
        <taxon>Actinomycetes</taxon>
        <taxon>Cryptosporangiales</taxon>
        <taxon>Cryptosporangiaceae</taxon>
        <taxon>Cryptosporangium</taxon>
    </lineage>
</organism>
<name>A0ABP3D195_9ACTN</name>
<feature type="transmembrane region" description="Helical" evidence="1">
    <location>
        <begin position="92"/>
        <end position="113"/>
    </location>
</feature>
<protein>
    <recommendedName>
        <fullName evidence="2">SPW repeat-containing integral membrane domain-containing protein</fullName>
    </recommendedName>
</protein>
<dbReference type="Pfam" id="PF03779">
    <property type="entry name" value="SPW"/>
    <property type="match status" value="1"/>
</dbReference>
<dbReference type="InterPro" id="IPR005530">
    <property type="entry name" value="SPW"/>
</dbReference>
<proteinExistence type="predicted"/>
<feature type="transmembrane region" description="Helical" evidence="1">
    <location>
        <begin position="60"/>
        <end position="80"/>
    </location>
</feature>
<dbReference type="EMBL" id="BAAAGX010000002">
    <property type="protein sequence ID" value="GAA0220728.1"/>
    <property type="molecule type" value="Genomic_DNA"/>
</dbReference>
<evidence type="ECO:0000313" key="4">
    <source>
        <dbReference type="Proteomes" id="UP001500967"/>
    </source>
</evidence>
<feature type="transmembrane region" description="Helical" evidence="1">
    <location>
        <begin position="33"/>
        <end position="55"/>
    </location>
</feature>
<accession>A0ABP3D195</accession>
<comment type="caution">
    <text evidence="3">The sequence shown here is derived from an EMBL/GenBank/DDBJ whole genome shotgun (WGS) entry which is preliminary data.</text>
</comment>
<feature type="domain" description="SPW repeat-containing integral membrane" evidence="2">
    <location>
        <begin position="12"/>
        <end position="106"/>
    </location>
</feature>
<sequence length="117" mass="11983">MQDRLAVTVLLLLALAAAWVVLADQVLGNGSSTALWSDALAGALLGAAVIIRLLVPRPAVLSMGTAWAAGVWLVAAPLVLGYTDDSANWPAVWHDVTLGFAVMIVATIGALAAREPG</sequence>